<comment type="caution">
    <text evidence="1">The sequence shown here is derived from an EMBL/GenBank/DDBJ whole genome shotgun (WGS) entry which is preliminary data.</text>
</comment>
<accession>A0AAW0EIK5</accession>
<name>A0AAW0EIK5_9AGAR</name>
<dbReference type="AlphaFoldDB" id="A0AAW0EIK5"/>
<evidence type="ECO:0000313" key="1">
    <source>
        <dbReference type="EMBL" id="KAK7064486.1"/>
    </source>
</evidence>
<dbReference type="EMBL" id="JAWWNJ010000001">
    <property type="protein sequence ID" value="KAK7064486.1"/>
    <property type="molecule type" value="Genomic_DNA"/>
</dbReference>
<organism evidence="1 2">
    <name type="scientific">Favolaschia claudopus</name>
    <dbReference type="NCBI Taxonomy" id="2862362"/>
    <lineage>
        <taxon>Eukaryota</taxon>
        <taxon>Fungi</taxon>
        <taxon>Dikarya</taxon>
        <taxon>Basidiomycota</taxon>
        <taxon>Agaricomycotina</taxon>
        <taxon>Agaricomycetes</taxon>
        <taxon>Agaricomycetidae</taxon>
        <taxon>Agaricales</taxon>
        <taxon>Marasmiineae</taxon>
        <taxon>Mycenaceae</taxon>
        <taxon>Favolaschia</taxon>
    </lineage>
</organism>
<keyword evidence="2" id="KW-1185">Reference proteome</keyword>
<sequence>MTLSASLTRRLVRSRALLAQRSSSSFVRNPSASASREVPTPLLFVSVKEWDPDSFRGVEHLSSFLSMKGFTSVHCDLSLPDPPTSLHSEKLMNHFVLDLKAQLRLAWHAAAFPPVLFARSAAALIAQAYISSNPVSGMMLMGEIPTSNEEVVERLLPTPLQEFDFEPKFPIALLTTPRKLEQLRKTNRLAQADAVDSFTAADMESQEALMKIESWLDDLGI</sequence>
<protein>
    <submittedName>
        <fullName evidence="1">Uncharacterized protein</fullName>
    </submittedName>
</protein>
<evidence type="ECO:0000313" key="2">
    <source>
        <dbReference type="Proteomes" id="UP001362999"/>
    </source>
</evidence>
<reference evidence="1 2" key="1">
    <citation type="journal article" date="2024" name="J Genomics">
        <title>Draft genome sequencing and assembly of Favolaschia claudopus CIRM-BRFM 2984 isolated from oak limbs.</title>
        <authorList>
            <person name="Navarro D."/>
            <person name="Drula E."/>
            <person name="Chaduli D."/>
            <person name="Cazenave R."/>
            <person name="Ahrendt S."/>
            <person name="Wang J."/>
            <person name="Lipzen A."/>
            <person name="Daum C."/>
            <person name="Barry K."/>
            <person name="Grigoriev I.V."/>
            <person name="Favel A."/>
            <person name="Rosso M.N."/>
            <person name="Martin F."/>
        </authorList>
    </citation>
    <scope>NUCLEOTIDE SEQUENCE [LARGE SCALE GENOMIC DNA]</scope>
    <source>
        <strain evidence="1 2">CIRM-BRFM 2984</strain>
    </source>
</reference>
<dbReference type="Proteomes" id="UP001362999">
    <property type="component" value="Unassembled WGS sequence"/>
</dbReference>
<gene>
    <name evidence="1" type="ORF">R3P38DRAFT_3302021</name>
</gene>
<proteinExistence type="predicted"/>